<dbReference type="Gene3D" id="1.20.1740.10">
    <property type="entry name" value="Amino acid/polyamine transporter I"/>
    <property type="match status" value="1"/>
</dbReference>
<dbReference type="KEGG" id="ffu:CLAFUR5_00917"/>
<evidence type="ECO:0000256" key="4">
    <source>
        <dbReference type="ARBA" id="ARBA00022989"/>
    </source>
</evidence>
<dbReference type="OrthoDB" id="3900342at2759"/>
<gene>
    <name evidence="7" type="ORF">CLAFUR5_00917</name>
</gene>
<proteinExistence type="predicted"/>
<reference evidence="7" key="1">
    <citation type="submission" date="2021-12" db="EMBL/GenBank/DDBJ databases">
        <authorList>
            <person name="Zaccaron A."/>
            <person name="Stergiopoulos I."/>
        </authorList>
    </citation>
    <scope>NUCLEOTIDE SEQUENCE</scope>
    <source>
        <strain evidence="7">Race5_Kim</strain>
    </source>
</reference>
<dbReference type="GeneID" id="71980795"/>
<sequence>MFDLASIAYVPANVLSQVVQMYALFHPEFLIEPWHTYVAFVSILWGVTAFVIFRNRWIPYLQHAGLFLVLVGGLITIIVVAAMPAEHANNSFVWKDWTNATGMPGGIGFFTGVLNGAFAIGTADSVTHLAEGFRILESIYLKPSLRRLV</sequence>
<dbReference type="GO" id="GO:0022857">
    <property type="term" value="F:transmembrane transporter activity"/>
    <property type="evidence" value="ECO:0007669"/>
    <property type="project" value="InterPro"/>
</dbReference>
<feature type="transmembrane region" description="Helical" evidence="6">
    <location>
        <begin position="34"/>
        <end position="53"/>
    </location>
</feature>
<feature type="transmembrane region" description="Helical" evidence="6">
    <location>
        <begin position="105"/>
        <end position="126"/>
    </location>
</feature>
<dbReference type="Pfam" id="PF13520">
    <property type="entry name" value="AA_permease_2"/>
    <property type="match status" value="1"/>
</dbReference>
<keyword evidence="4 6" id="KW-1133">Transmembrane helix</keyword>
<dbReference type="Proteomes" id="UP000756132">
    <property type="component" value="Chromosome 1"/>
</dbReference>
<dbReference type="EMBL" id="CP090163">
    <property type="protein sequence ID" value="UJO11659.1"/>
    <property type="molecule type" value="Genomic_DNA"/>
</dbReference>
<keyword evidence="8" id="KW-1185">Reference proteome</keyword>
<evidence type="ECO:0000256" key="3">
    <source>
        <dbReference type="ARBA" id="ARBA00022692"/>
    </source>
</evidence>
<dbReference type="RefSeq" id="XP_047756025.1">
    <property type="nucleotide sequence ID" value="XM_047900065.1"/>
</dbReference>
<evidence type="ECO:0000313" key="8">
    <source>
        <dbReference type="Proteomes" id="UP000756132"/>
    </source>
</evidence>
<keyword evidence="5 6" id="KW-0472">Membrane</keyword>
<dbReference type="PANTHER" id="PTHR45649:SF27">
    <property type="entry name" value="CHOLINE TRANSPORTER (EUROFUNG)"/>
    <property type="match status" value="1"/>
</dbReference>
<reference evidence="7" key="2">
    <citation type="journal article" date="2022" name="Microb. Genom.">
        <title>A chromosome-scale genome assembly of the tomato pathogen Cladosporium fulvum reveals a compartmentalized genome architecture and the presence of a dispensable chromosome.</title>
        <authorList>
            <person name="Zaccaron A.Z."/>
            <person name="Chen L.H."/>
            <person name="Samaras A."/>
            <person name="Stergiopoulos I."/>
        </authorList>
    </citation>
    <scope>NUCLEOTIDE SEQUENCE</scope>
    <source>
        <strain evidence="7">Race5_Kim</strain>
    </source>
</reference>
<protein>
    <submittedName>
        <fullName evidence="7">Uncharacterized protein</fullName>
    </submittedName>
</protein>
<organism evidence="7 8">
    <name type="scientific">Passalora fulva</name>
    <name type="common">Tomato leaf mold</name>
    <name type="synonym">Cladosporium fulvum</name>
    <dbReference type="NCBI Taxonomy" id="5499"/>
    <lineage>
        <taxon>Eukaryota</taxon>
        <taxon>Fungi</taxon>
        <taxon>Dikarya</taxon>
        <taxon>Ascomycota</taxon>
        <taxon>Pezizomycotina</taxon>
        <taxon>Dothideomycetes</taxon>
        <taxon>Dothideomycetidae</taxon>
        <taxon>Mycosphaerellales</taxon>
        <taxon>Mycosphaerellaceae</taxon>
        <taxon>Fulvia</taxon>
    </lineage>
</organism>
<name>A0A9Q8L6E0_PASFU</name>
<keyword evidence="2" id="KW-0813">Transport</keyword>
<dbReference type="AlphaFoldDB" id="A0A9Q8L6E0"/>
<evidence type="ECO:0000256" key="2">
    <source>
        <dbReference type="ARBA" id="ARBA00022448"/>
    </source>
</evidence>
<feature type="transmembrane region" description="Helical" evidence="6">
    <location>
        <begin position="65"/>
        <end position="85"/>
    </location>
</feature>
<accession>A0A9Q8L6E0</accession>
<comment type="subcellular location">
    <subcellularLocation>
        <location evidence="1">Membrane</location>
        <topology evidence="1">Multi-pass membrane protein</topology>
    </subcellularLocation>
</comment>
<dbReference type="GO" id="GO:0016020">
    <property type="term" value="C:membrane"/>
    <property type="evidence" value="ECO:0007669"/>
    <property type="project" value="UniProtKB-SubCell"/>
</dbReference>
<evidence type="ECO:0000256" key="5">
    <source>
        <dbReference type="ARBA" id="ARBA00023136"/>
    </source>
</evidence>
<dbReference type="InterPro" id="IPR002293">
    <property type="entry name" value="AA/rel_permease1"/>
</dbReference>
<evidence type="ECO:0000256" key="6">
    <source>
        <dbReference type="SAM" id="Phobius"/>
    </source>
</evidence>
<dbReference type="PANTHER" id="PTHR45649">
    <property type="entry name" value="AMINO-ACID PERMEASE BAT1"/>
    <property type="match status" value="1"/>
</dbReference>
<evidence type="ECO:0000313" key="7">
    <source>
        <dbReference type="EMBL" id="UJO11659.1"/>
    </source>
</evidence>
<keyword evidence="3 6" id="KW-0812">Transmembrane</keyword>
<evidence type="ECO:0000256" key="1">
    <source>
        <dbReference type="ARBA" id="ARBA00004141"/>
    </source>
</evidence>